<comment type="caution">
    <text evidence="2">The sequence shown here is derived from an EMBL/GenBank/DDBJ whole genome shotgun (WGS) entry which is preliminary data.</text>
</comment>
<dbReference type="Proteomes" id="UP001597045">
    <property type="component" value="Unassembled WGS sequence"/>
</dbReference>
<evidence type="ECO:0000313" key="3">
    <source>
        <dbReference type="Proteomes" id="UP001597045"/>
    </source>
</evidence>
<accession>A0ABW3MP76</accession>
<sequence length="176" mass="19219">TPTGPDPRIDRLTAALDTAMRRIELLEDRIDTQGRERDDIGRAVSASTRTTDALRRIVVREHERVHGGVEGSSLVLCDAGMLRLPSDDIAMLPLLSSNGVWEPAVADLIDSLIEPDGIFLDIGAYVGYHTLRILTRLGTSGAVIAVEPDPRAVNLLRHNVTANTPEHIADRLFVVE</sequence>
<keyword evidence="2" id="KW-0489">Methyltransferase</keyword>
<feature type="coiled-coil region" evidence="1">
    <location>
        <begin position="9"/>
        <end position="36"/>
    </location>
</feature>
<feature type="non-terminal residue" evidence="2">
    <location>
        <position position="176"/>
    </location>
</feature>
<keyword evidence="1" id="KW-0175">Coiled coil</keyword>
<proteinExistence type="predicted"/>
<protein>
    <submittedName>
        <fullName evidence="2">FkbM family methyltransferase</fullName>
    </submittedName>
</protein>
<evidence type="ECO:0000313" key="2">
    <source>
        <dbReference type="EMBL" id="MFD1052395.1"/>
    </source>
</evidence>
<dbReference type="GO" id="GO:0008168">
    <property type="term" value="F:methyltransferase activity"/>
    <property type="evidence" value="ECO:0007669"/>
    <property type="project" value="UniProtKB-KW"/>
</dbReference>
<gene>
    <name evidence="2" type="ORF">ACFQ1S_45840</name>
</gene>
<organism evidence="2 3">
    <name type="scientific">Kibdelosporangium lantanae</name>
    <dbReference type="NCBI Taxonomy" id="1497396"/>
    <lineage>
        <taxon>Bacteria</taxon>
        <taxon>Bacillati</taxon>
        <taxon>Actinomycetota</taxon>
        <taxon>Actinomycetes</taxon>
        <taxon>Pseudonocardiales</taxon>
        <taxon>Pseudonocardiaceae</taxon>
        <taxon>Kibdelosporangium</taxon>
    </lineage>
</organism>
<reference evidence="3" key="1">
    <citation type="journal article" date="2019" name="Int. J. Syst. Evol. Microbiol.">
        <title>The Global Catalogue of Microorganisms (GCM) 10K type strain sequencing project: providing services to taxonomists for standard genome sequencing and annotation.</title>
        <authorList>
            <consortium name="The Broad Institute Genomics Platform"/>
            <consortium name="The Broad Institute Genome Sequencing Center for Infectious Disease"/>
            <person name="Wu L."/>
            <person name="Ma J."/>
        </authorList>
    </citation>
    <scope>NUCLEOTIDE SEQUENCE [LARGE SCALE GENOMIC DNA]</scope>
    <source>
        <strain evidence="3">JCM 31486</strain>
    </source>
</reference>
<keyword evidence="3" id="KW-1185">Reference proteome</keyword>
<feature type="non-terminal residue" evidence="2">
    <location>
        <position position="1"/>
    </location>
</feature>
<evidence type="ECO:0000256" key="1">
    <source>
        <dbReference type="SAM" id="Coils"/>
    </source>
</evidence>
<keyword evidence="2" id="KW-0808">Transferase</keyword>
<dbReference type="SUPFAM" id="SSF53335">
    <property type="entry name" value="S-adenosyl-L-methionine-dependent methyltransferases"/>
    <property type="match status" value="1"/>
</dbReference>
<name>A0ABW3MP76_9PSEU</name>
<dbReference type="Gene3D" id="3.40.50.150">
    <property type="entry name" value="Vaccinia Virus protein VP39"/>
    <property type="match status" value="1"/>
</dbReference>
<dbReference type="GO" id="GO:0032259">
    <property type="term" value="P:methylation"/>
    <property type="evidence" value="ECO:0007669"/>
    <property type="project" value="UniProtKB-KW"/>
</dbReference>
<dbReference type="InterPro" id="IPR029063">
    <property type="entry name" value="SAM-dependent_MTases_sf"/>
</dbReference>
<dbReference type="EMBL" id="JBHTIS010004384">
    <property type="protein sequence ID" value="MFD1052395.1"/>
    <property type="molecule type" value="Genomic_DNA"/>
</dbReference>